<feature type="compositionally biased region" description="Low complexity" evidence="1">
    <location>
        <begin position="178"/>
        <end position="187"/>
    </location>
</feature>
<evidence type="ECO:0000313" key="3">
    <source>
        <dbReference type="Proteomes" id="UP000650467"/>
    </source>
</evidence>
<feature type="compositionally biased region" description="Polar residues" evidence="1">
    <location>
        <begin position="40"/>
        <end position="59"/>
    </location>
</feature>
<proteinExistence type="predicted"/>
<feature type="compositionally biased region" description="Basic and acidic residues" evidence="1">
    <location>
        <begin position="123"/>
        <end position="134"/>
    </location>
</feature>
<evidence type="ECO:0000256" key="1">
    <source>
        <dbReference type="SAM" id="MobiDB-lite"/>
    </source>
</evidence>
<feature type="region of interest" description="Disordered" evidence="1">
    <location>
        <begin position="1"/>
        <end position="59"/>
    </location>
</feature>
<sequence length="233" mass="23796">MLRYKLGQRGAVRRGSTETTAASPAPTDHTHAGVQVAEPRNQQRSGLTNITNTTDGPSVNTNITGLVSTAPKASGNTKVKPAEVLAASLKYISKFMPPGSDGMGPIRKQKDTSPSTCLGKAAPELDTKPRTGLTIDDKHNGTLCKVAEIVATGATAPPAAAVVAPTAAAAAAAAKAAAAAAKAAAGTGRRGKRQSRDEDDQLPSPEELGLVPPQAPPSPSDGKRKSKRAKGRR</sequence>
<protein>
    <submittedName>
        <fullName evidence="2">Uncharacterized protein</fullName>
    </submittedName>
</protein>
<dbReference type="Proteomes" id="UP000650467">
    <property type="component" value="Unassembled WGS sequence"/>
</dbReference>
<reference evidence="2" key="1">
    <citation type="journal article" date="2020" name="bioRxiv">
        <title>Comparative genomics of Chlamydomonas.</title>
        <authorList>
            <person name="Craig R.J."/>
            <person name="Hasan A.R."/>
            <person name="Ness R.W."/>
            <person name="Keightley P.D."/>
        </authorList>
    </citation>
    <scope>NUCLEOTIDE SEQUENCE</scope>
    <source>
        <strain evidence="2">SAG 7.73</strain>
    </source>
</reference>
<dbReference type="EMBL" id="JAEHOC010000228">
    <property type="protein sequence ID" value="KAG2422080.1"/>
    <property type="molecule type" value="Genomic_DNA"/>
</dbReference>
<comment type="caution">
    <text evidence="2">The sequence shown here is derived from an EMBL/GenBank/DDBJ whole genome shotgun (WGS) entry which is preliminary data.</text>
</comment>
<accession>A0A835VNP1</accession>
<name>A0A835VNP1_CHLIN</name>
<feature type="region of interest" description="Disordered" evidence="1">
    <location>
        <begin position="100"/>
        <end position="134"/>
    </location>
</feature>
<organism evidence="2 3">
    <name type="scientific">Chlamydomonas incerta</name>
    <dbReference type="NCBI Taxonomy" id="51695"/>
    <lineage>
        <taxon>Eukaryota</taxon>
        <taxon>Viridiplantae</taxon>
        <taxon>Chlorophyta</taxon>
        <taxon>core chlorophytes</taxon>
        <taxon>Chlorophyceae</taxon>
        <taxon>CS clade</taxon>
        <taxon>Chlamydomonadales</taxon>
        <taxon>Chlamydomonadaceae</taxon>
        <taxon>Chlamydomonas</taxon>
    </lineage>
</organism>
<feature type="region of interest" description="Disordered" evidence="1">
    <location>
        <begin position="178"/>
        <end position="233"/>
    </location>
</feature>
<feature type="compositionally biased region" description="Basic residues" evidence="1">
    <location>
        <begin position="224"/>
        <end position="233"/>
    </location>
</feature>
<feature type="compositionally biased region" description="Low complexity" evidence="1">
    <location>
        <begin position="17"/>
        <end position="27"/>
    </location>
</feature>
<dbReference type="AlphaFoldDB" id="A0A835VNP1"/>
<evidence type="ECO:0000313" key="2">
    <source>
        <dbReference type="EMBL" id="KAG2422080.1"/>
    </source>
</evidence>
<gene>
    <name evidence="2" type="ORF">HXX76_016293</name>
</gene>
<keyword evidence="3" id="KW-1185">Reference proteome</keyword>